<comment type="caution">
    <text evidence="1">The sequence shown here is derived from an EMBL/GenBank/DDBJ whole genome shotgun (WGS) entry which is preliminary data.</text>
</comment>
<proteinExistence type="predicted"/>
<dbReference type="RefSeq" id="WP_004156128.1">
    <property type="nucleotide sequence ID" value="NZ_AAWS01000026.1"/>
</dbReference>
<dbReference type="Pfam" id="PF25283">
    <property type="entry name" value="DUF7873"/>
    <property type="match status" value="1"/>
</dbReference>
<name>A1ZR12_MICM2</name>
<organism evidence="1 2">
    <name type="scientific">Microscilla marina ATCC 23134</name>
    <dbReference type="NCBI Taxonomy" id="313606"/>
    <lineage>
        <taxon>Bacteria</taxon>
        <taxon>Pseudomonadati</taxon>
        <taxon>Bacteroidota</taxon>
        <taxon>Cytophagia</taxon>
        <taxon>Cytophagales</taxon>
        <taxon>Microscillaceae</taxon>
        <taxon>Microscilla</taxon>
    </lineage>
</organism>
<dbReference type="OrthoDB" id="447082at2"/>
<dbReference type="AlphaFoldDB" id="A1ZR12"/>
<accession>A1ZR12</accession>
<evidence type="ECO:0000313" key="2">
    <source>
        <dbReference type="Proteomes" id="UP000004095"/>
    </source>
</evidence>
<evidence type="ECO:0000313" key="1">
    <source>
        <dbReference type="EMBL" id="EAY27101.1"/>
    </source>
</evidence>
<sequence length="260" mass="29396">MSKDNKKNKNKLHAVLAVEATNKAQSEKILNEQTANFTKNDTRFDGLTRVLIPLEGEGERMTTDNKIINYTIIENVAYASDIVCKYLNTTLTKEETNSSGAARAELMIEGKSYGDVSATSLLALENYLAKVRRFYEAIPTLDPTKDWKDDEGKSRGYKKTDPEHKYKTEKRTKHIVIHPPTEHFPAEIRESSTDAQVGKYETVYTSTKISTRDKAELLKRIDTVLEAVKTTRSKANEAEAVQSELATKLFEFINKDIINP</sequence>
<dbReference type="EMBL" id="AAWS01000026">
    <property type="protein sequence ID" value="EAY27101.1"/>
    <property type="molecule type" value="Genomic_DNA"/>
</dbReference>
<reference evidence="1 2" key="1">
    <citation type="submission" date="2007-01" db="EMBL/GenBank/DDBJ databases">
        <authorList>
            <person name="Haygood M."/>
            <person name="Podell S."/>
            <person name="Anderson C."/>
            <person name="Hopkinson B."/>
            <person name="Roe K."/>
            <person name="Barbeau K."/>
            <person name="Gaasterland T."/>
            <person name="Ferriera S."/>
            <person name="Johnson J."/>
            <person name="Kravitz S."/>
            <person name="Beeson K."/>
            <person name="Sutton G."/>
            <person name="Rogers Y.-H."/>
            <person name="Friedman R."/>
            <person name="Frazier M."/>
            <person name="Venter J.C."/>
        </authorList>
    </citation>
    <scope>NUCLEOTIDE SEQUENCE [LARGE SCALE GENOMIC DNA]</scope>
    <source>
        <strain evidence="1 2">ATCC 23134</strain>
    </source>
</reference>
<protein>
    <submittedName>
        <fullName evidence="1">Uncharacterized protein</fullName>
    </submittedName>
</protein>
<dbReference type="Proteomes" id="UP000004095">
    <property type="component" value="Unassembled WGS sequence"/>
</dbReference>
<dbReference type="InterPro" id="IPR057195">
    <property type="entry name" value="DUF7873"/>
</dbReference>
<gene>
    <name evidence="1" type="ORF">M23134_08375</name>
</gene>
<dbReference type="eggNOG" id="ENOG502Z7YZ">
    <property type="taxonomic scope" value="Bacteria"/>
</dbReference>
<keyword evidence="2" id="KW-1185">Reference proteome</keyword>